<proteinExistence type="predicted"/>
<dbReference type="eggNOG" id="KOG2501">
    <property type="taxonomic scope" value="Eukaryota"/>
</dbReference>
<dbReference type="Pfam" id="PF13905">
    <property type="entry name" value="Thioredoxin_8"/>
    <property type="match status" value="1"/>
</dbReference>
<dbReference type="HOGENOM" id="CLU_1221361_0_0_1"/>
<dbReference type="GO" id="GO:0047134">
    <property type="term" value="F:protein-disulfide reductase [NAD(P)H] activity"/>
    <property type="evidence" value="ECO:0007669"/>
    <property type="project" value="UniProtKB-EC"/>
</dbReference>
<dbReference type="SUPFAM" id="SSF52833">
    <property type="entry name" value="Thioredoxin-like"/>
    <property type="match status" value="1"/>
</dbReference>
<keyword evidence="9" id="KW-1185">Reference proteome</keyword>
<name>A0A0E0D1X9_9ORYZ</name>
<dbReference type="Proteomes" id="UP000008021">
    <property type="component" value="Chromosome 3"/>
</dbReference>
<dbReference type="STRING" id="40149.A0A0E0D1X9"/>
<comment type="catalytic activity">
    <reaction evidence="5">
        <text>[protein]-dithiol + NAD(+) = [protein]-disulfide + NADH + H(+)</text>
        <dbReference type="Rhea" id="RHEA:18749"/>
        <dbReference type="Rhea" id="RHEA-COMP:10593"/>
        <dbReference type="Rhea" id="RHEA-COMP:10594"/>
        <dbReference type="ChEBI" id="CHEBI:15378"/>
        <dbReference type="ChEBI" id="CHEBI:29950"/>
        <dbReference type="ChEBI" id="CHEBI:50058"/>
        <dbReference type="ChEBI" id="CHEBI:57540"/>
        <dbReference type="ChEBI" id="CHEBI:57945"/>
        <dbReference type="EC" id="1.8.1.8"/>
    </reaction>
</comment>
<keyword evidence="3" id="KW-0560">Oxidoreductase</keyword>
<evidence type="ECO:0000256" key="1">
    <source>
        <dbReference type="ARBA" id="ARBA00012612"/>
    </source>
</evidence>
<keyword evidence="2" id="KW-0677">Repeat</keyword>
<dbReference type="PANTHER" id="PTHR13871:SF96">
    <property type="entry name" value="THIOREDOXIN DOMAIN-CONTAINING PROTEIN"/>
    <property type="match status" value="1"/>
</dbReference>
<sequence length="227" mass="24608">MDPATCCGITELLATGGQVEASSVVRADAVALYFTAVLPPACRRFTRRLEEACVSWASPRSFEFEVVFVSCDDGEESFDAHLATMMPPAWHAVRPVLRLRAPGARALVARFNATGEVPRLVVVLDATTGEAVTERGVELVAEHGAAAYPFTPARVDELERGRAARERPDHPRRPRRAAVPGLRGLWQRRQGAHLPARGEARRRRVLHGGRLRSGGGVHAGAVGEEIP</sequence>
<comment type="catalytic activity">
    <reaction evidence="6">
        <text>[protein]-dithiol + NADP(+) = [protein]-disulfide + NADPH + H(+)</text>
        <dbReference type="Rhea" id="RHEA:18753"/>
        <dbReference type="Rhea" id="RHEA-COMP:10593"/>
        <dbReference type="Rhea" id="RHEA-COMP:10594"/>
        <dbReference type="ChEBI" id="CHEBI:15378"/>
        <dbReference type="ChEBI" id="CHEBI:29950"/>
        <dbReference type="ChEBI" id="CHEBI:50058"/>
        <dbReference type="ChEBI" id="CHEBI:57783"/>
        <dbReference type="ChEBI" id="CHEBI:58349"/>
        <dbReference type="EC" id="1.8.1.8"/>
    </reaction>
</comment>
<dbReference type="Gramene" id="OMERI03G19060.1">
    <property type="protein sequence ID" value="OMERI03G19060.1"/>
    <property type="gene ID" value="OMERI03G19060"/>
</dbReference>
<evidence type="ECO:0000256" key="5">
    <source>
        <dbReference type="ARBA" id="ARBA00047388"/>
    </source>
</evidence>
<evidence type="ECO:0000256" key="2">
    <source>
        <dbReference type="ARBA" id="ARBA00022737"/>
    </source>
</evidence>
<accession>A0A0E0D1X9</accession>
<dbReference type="EC" id="1.8.1.8" evidence="1"/>
<keyword evidence="4" id="KW-0520">NAD</keyword>
<dbReference type="InterPro" id="IPR036249">
    <property type="entry name" value="Thioredoxin-like_sf"/>
</dbReference>
<reference evidence="8" key="2">
    <citation type="submission" date="2018-05" db="EMBL/GenBank/DDBJ databases">
        <title>OmerRS3 (Oryza meridionalis Reference Sequence Version 3).</title>
        <authorList>
            <person name="Zhang J."/>
            <person name="Kudrna D."/>
            <person name="Lee S."/>
            <person name="Talag J."/>
            <person name="Welchert J."/>
            <person name="Wing R.A."/>
        </authorList>
    </citation>
    <scope>NUCLEOTIDE SEQUENCE [LARGE SCALE GENOMIC DNA]</scope>
    <source>
        <strain evidence="8">cv. OR44</strain>
    </source>
</reference>
<evidence type="ECO:0000256" key="3">
    <source>
        <dbReference type="ARBA" id="ARBA00023002"/>
    </source>
</evidence>
<protein>
    <recommendedName>
        <fullName evidence="1">protein-disulfide reductase</fullName>
        <ecNumber evidence="1">1.8.1.8</ecNumber>
    </recommendedName>
</protein>
<dbReference type="InterPro" id="IPR012336">
    <property type="entry name" value="Thioredoxin-like_fold"/>
</dbReference>
<dbReference type="PANTHER" id="PTHR13871">
    <property type="entry name" value="THIOREDOXIN"/>
    <property type="match status" value="1"/>
</dbReference>
<evidence type="ECO:0000259" key="7">
    <source>
        <dbReference type="Pfam" id="PF13905"/>
    </source>
</evidence>
<dbReference type="InterPro" id="IPR052259">
    <property type="entry name" value="Nucleoredoxin-like"/>
</dbReference>
<evidence type="ECO:0000256" key="4">
    <source>
        <dbReference type="ARBA" id="ARBA00023027"/>
    </source>
</evidence>
<reference evidence="8" key="1">
    <citation type="submission" date="2015-04" db="UniProtKB">
        <authorList>
            <consortium name="EnsemblPlants"/>
        </authorList>
    </citation>
    <scope>IDENTIFICATION</scope>
</reference>
<feature type="domain" description="Thioredoxin-like fold" evidence="7">
    <location>
        <begin position="29"/>
        <end position="123"/>
    </location>
</feature>
<organism evidence="8">
    <name type="scientific">Oryza meridionalis</name>
    <dbReference type="NCBI Taxonomy" id="40149"/>
    <lineage>
        <taxon>Eukaryota</taxon>
        <taxon>Viridiplantae</taxon>
        <taxon>Streptophyta</taxon>
        <taxon>Embryophyta</taxon>
        <taxon>Tracheophyta</taxon>
        <taxon>Spermatophyta</taxon>
        <taxon>Magnoliopsida</taxon>
        <taxon>Liliopsida</taxon>
        <taxon>Poales</taxon>
        <taxon>Poaceae</taxon>
        <taxon>BOP clade</taxon>
        <taxon>Oryzoideae</taxon>
        <taxon>Oryzeae</taxon>
        <taxon>Oryzinae</taxon>
        <taxon>Oryza</taxon>
    </lineage>
</organism>
<evidence type="ECO:0000256" key="6">
    <source>
        <dbReference type="ARBA" id="ARBA00047804"/>
    </source>
</evidence>
<evidence type="ECO:0000313" key="9">
    <source>
        <dbReference type="Proteomes" id="UP000008021"/>
    </source>
</evidence>
<dbReference type="Gene3D" id="3.40.30.10">
    <property type="entry name" value="Glutaredoxin"/>
    <property type="match status" value="1"/>
</dbReference>
<dbReference type="EnsemblPlants" id="OMERI03G19060.1">
    <property type="protein sequence ID" value="OMERI03G19060.1"/>
    <property type="gene ID" value="OMERI03G19060"/>
</dbReference>
<dbReference type="AlphaFoldDB" id="A0A0E0D1X9"/>
<evidence type="ECO:0000313" key="8">
    <source>
        <dbReference type="EnsemblPlants" id="OMERI03G19060.1"/>
    </source>
</evidence>